<gene>
    <name evidence="1" type="ORF">S01H4_49076</name>
</gene>
<protein>
    <submittedName>
        <fullName evidence="1">Uncharacterized protein</fullName>
    </submittedName>
</protein>
<sequence>GEMGSYEISVNALAKLITENKIDIKKFCLQFENSWEKFNENILLTVESTSKKEEINLLFMDLIKDKISFLAPLQSHMEWKKFGYKYFNPEDRAFFASFFKQCYNVMDSNKVVESLLQVF</sequence>
<evidence type="ECO:0000313" key="1">
    <source>
        <dbReference type="EMBL" id="GAG96500.1"/>
    </source>
</evidence>
<reference evidence="1" key="1">
    <citation type="journal article" date="2014" name="Front. Microbiol.">
        <title>High frequency of phylogenetically diverse reductive dehalogenase-homologous genes in deep subseafloor sedimentary metagenomes.</title>
        <authorList>
            <person name="Kawai M."/>
            <person name="Futagami T."/>
            <person name="Toyoda A."/>
            <person name="Takaki Y."/>
            <person name="Nishi S."/>
            <person name="Hori S."/>
            <person name="Arai W."/>
            <person name="Tsubouchi T."/>
            <person name="Morono Y."/>
            <person name="Uchiyama I."/>
            <person name="Ito T."/>
            <person name="Fujiyama A."/>
            <person name="Inagaki F."/>
            <person name="Takami H."/>
        </authorList>
    </citation>
    <scope>NUCLEOTIDE SEQUENCE</scope>
    <source>
        <strain evidence="1">Expedition CK06-06</strain>
    </source>
</reference>
<accession>X1BNE7</accession>
<dbReference type="EMBL" id="BART01027721">
    <property type="protein sequence ID" value="GAG96500.1"/>
    <property type="molecule type" value="Genomic_DNA"/>
</dbReference>
<proteinExistence type="predicted"/>
<name>X1BNE7_9ZZZZ</name>
<organism evidence="1">
    <name type="scientific">marine sediment metagenome</name>
    <dbReference type="NCBI Taxonomy" id="412755"/>
    <lineage>
        <taxon>unclassified sequences</taxon>
        <taxon>metagenomes</taxon>
        <taxon>ecological metagenomes</taxon>
    </lineage>
</organism>
<feature type="non-terminal residue" evidence="1">
    <location>
        <position position="1"/>
    </location>
</feature>
<dbReference type="AlphaFoldDB" id="X1BNE7"/>
<comment type="caution">
    <text evidence="1">The sequence shown here is derived from an EMBL/GenBank/DDBJ whole genome shotgun (WGS) entry which is preliminary data.</text>
</comment>